<dbReference type="InterPro" id="IPR036755">
    <property type="entry name" value="SRS_dom_sf"/>
</dbReference>
<organism evidence="4 5">
    <name type="scientific">Cystoisospora suis</name>
    <dbReference type="NCBI Taxonomy" id="483139"/>
    <lineage>
        <taxon>Eukaryota</taxon>
        <taxon>Sar</taxon>
        <taxon>Alveolata</taxon>
        <taxon>Apicomplexa</taxon>
        <taxon>Conoidasida</taxon>
        <taxon>Coccidia</taxon>
        <taxon>Eucoccidiorida</taxon>
        <taxon>Eimeriorina</taxon>
        <taxon>Sarcocystidae</taxon>
        <taxon>Cystoisospora</taxon>
    </lineage>
</organism>
<accession>A0A2C6KXI8</accession>
<name>A0A2C6KXI8_9APIC</name>
<feature type="signal peptide" evidence="2">
    <location>
        <begin position="1"/>
        <end position="30"/>
    </location>
</feature>
<keyword evidence="5" id="KW-1185">Reference proteome</keyword>
<dbReference type="InterPro" id="IPR007226">
    <property type="entry name" value="SRS_dom"/>
</dbReference>
<dbReference type="GeneID" id="94428861"/>
<keyword evidence="1" id="KW-1133">Transmembrane helix</keyword>
<keyword evidence="1" id="KW-0812">Transmembrane</keyword>
<proteinExistence type="predicted"/>
<dbReference type="AlphaFoldDB" id="A0A2C6KXI8"/>
<reference evidence="4 5" key="1">
    <citation type="journal article" date="2017" name="Int. J. Parasitol.">
        <title>The genome of the protozoan parasite Cystoisospora suis and a reverse vaccinology approach to identify vaccine candidates.</title>
        <authorList>
            <person name="Palmieri N."/>
            <person name="Shrestha A."/>
            <person name="Ruttkowski B."/>
            <person name="Beck T."/>
            <person name="Vogl C."/>
            <person name="Tomley F."/>
            <person name="Blake D.P."/>
            <person name="Joachim A."/>
        </authorList>
    </citation>
    <scope>NUCLEOTIDE SEQUENCE [LARGE SCALE GENOMIC DNA]</scope>
    <source>
        <strain evidence="4 5">Wien I</strain>
    </source>
</reference>
<keyword evidence="2" id="KW-0732">Signal</keyword>
<evidence type="ECO:0000256" key="1">
    <source>
        <dbReference type="SAM" id="Phobius"/>
    </source>
</evidence>
<sequence length="305" mass="31690">MAGQQRHCRSALFFLVASVCLLCTPSLTAGLPDAEPSQDVKACEPSMPLQLELSRRNPLVQFKCGTTVSHLLPKIVGSTGTACFKDASCEGQGSLPELLNGVAEIVSKDSVYTVATSNVPVVDTTAYFLCSGDPDPKKAGEKCLVTIKIKGSAPIREDRQCTTIGSTVKIGLTAPVNEATFACGREVMALAPESPTRVFSDENCTAEADLATLIPGASLTRGTNLELHKFALSAFPQKKTTLCYKCHKSGTNDACKVIITVDAASATSTTTSPTSGARSVIAGAGVLAVVWVAAPCAGALYGTTL</sequence>
<feature type="chain" id="PRO_5013310714" evidence="2">
    <location>
        <begin position="31"/>
        <end position="305"/>
    </location>
</feature>
<feature type="domain" description="SRS" evidence="3">
    <location>
        <begin position="46"/>
        <end position="149"/>
    </location>
</feature>
<feature type="domain" description="SRS" evidence="3">
    <location>
        <begin position="166"/>
        <end position="261"/>
    </location>
</feature>
<dbReference type="VEuPathDB" id="ToxoDB:CSUI_005474"/>
<feature type="transmembrane region" description="Helical" evidence="1">
    <location>
        <begin position="280"/>
        <end position="301"/>
    </location>
</feature>
<comment type="caution">
    <text evidence="4">The sequence shown here is derived from an EMBL/GenBank/DDBJ whole genome shotgun (WGS) entry which is preliminary data.</text>
</comment>
<evidence type="ECO:0000259" key="3">
    <source>
        <dbReference type="Pfam" id="PF04092"/>
    </source>
</evidence>
<evidence type="ECO:0000313" key="5">
    <source>
        <dbReference type="Proteomes" id="UP000221165"/>
    </source>
</evidence>
<protein>
    <submittedName>
        <fullName evidence="4">Sag-related sequence srs60a</fullName>
    </submittedName>
</protein>
<dbReference type="SUPFAM" id="SSF74877">
    <property type="entry name" value="Major surface antigen p30, SAG1"/>
    <property type="match status" value="2"/>
</dbReference>
<dbReference type="RefSeq" id="XP_067922390.1">
    <property type="nucleotide sequence ID" value="XM_068065650.1"/>
</dbReference>
<dbReference type="Gene3D" id="2.60.40.1320">
    <property type="entry name" value="SRS domain"/>
    <property type="match status" value="2"/>
</dbReference>
<keyword evidence="1" id="KW-0472">Membrane</keyword>
<dbReference type="OrthoDB" id="330104at2759"/>
<evidence type="ECO:0000256" key="2">
    <source>
        <dbReference type="SAM" id="SignalP"/>
    </source>
</evidence>
<dbReference type="Proteomes" id="UP000221165">
    <property type="component" value="Unassembled WGS sequence"/>
</dbReference>
<dbReference type="Pfam" id="PF04092">
    <property type="entry name" value="SAG"/>
    <property type="match status" value="2"/>
</dbReference>
<dbReference type="EMBL" id="MIGC01002646">
    <property type="protein sequence ID" value="PHJ20704.1"/>
    <property type="molecule type" value="Genomic_DNA"/>
</dbReference>
<gene>
    <name evidence="4" type="ORF">CSUI_005474</name>
</gene>
<dbReference type="GO" id="GO:0016020">
    <property type="term" value="C:membrane"/>
    <property type="evidence" value="ECO:0007669"/>
    <property type="project" value="InterPro"/>
</dbReference>
<evidence type="ECO:0000313" key="4">
    <source>
        <dbReference type="EMBL" id="PHJ20704.1"/>
    </source>
</evidence>